<keyword evidence="3" id="KW-1185">Reference proteome</keyword>
<name>A0ABZ2HCB6_9RHOB</name>
<accession>A0ABZ2HCB6</accession>
<proteinExistence type="predicted"/>
<evidence type="ECO:0000313" key="2">
    <source>
        <dbReference type="EMBL" id="WWR45309.1"/>
    </source>
</evidence>
<evidence type="ECO:0000256" key="1">
    <source>
        <dbReference type="SAM" id="MobiDB-lite"/>
    </source>
</evidence>
<dbReference type="EMBL" id="CP146069">
    <property type="protein sequence ID" value="WWR45309.1"/>
    <property type="molecule type" value="Genomic_DNA"/>
</dbReference>
<dbReference type="RefSeq" id="WP_338548256.1">
    <property type="nucleotide sequence ID" value="NZ_CP146069.1"/>
</dbReference>
<sequence>MTQDALDPKNLIREAYRIDGITDGECRSVFLDWALSMEATTDHRAAIEGLLERYSPDRPDHPMTKVLHEGLQDAQAPKRRGGWRARARDNG</sequence>
<protein>
    <submittedName>
        <fullName evidence="2">Uncharacterized protein</fullName>
    </submittedName>
</protein>
<evidence type="ECO:0000313" key="3">
    <source>
        <dbReference type="Proteomes" id="UP001364156"/>
    </source>
</evidence>
<feature type="region of interest" description="Disordered" evidence="1">
    <location>
        <begin position="69"/>
        <end position="91"/>
    </location>
</feature>
<gene>
    <name evidence="2" type="ORF">RZ517_10880</name>
</gene>
<reference evidence="2 3" key="1">
    <citation type="submission" date="2023-10" db="EMBL/GenBank/DDBJ databases">
        <title>Roseovarius strain S88 nov., isolated from a marine algae.</title>
        <authorList>
            <person name="Lee M.W."/>
            <person name="Lee J.K."/>
            <person name="Kim J.M."/>
            <person name="Choi D.G."/>
            <person name="Baek J.H."/>
            <person name="Bayburt H."/>
            <person name="Jung J.J."/>
            <person name="Han D.M."/>
            <person name="Jeon C.O."/>
        </authorList>
    </citation>
    <scope>NUCLEOTIDE SEQUENCE [LARGE SCALE GENOMIC DNA]</scope>
    <source>
        <strain evidence="2 3">S88</strain>
    </source>
</reference>
<dbReference type="Proteomes" id="UP001364156">
    <property type="component" value="Chromosome"/>
</dbReference>
<organism evidence="2 3">
    <name type="scientific">Roseovarius phycicola</name>
    <dbReference type="NCBI Taxonomy" id="3080976"/>
    <lineage>
        <taxon>Bacteria</taxon>
        <taxon>Pseudomonadati</taxon>
        <taxon>Pseudomonadota</taxon>
        <taxon>Alphaproteobacteria</taxon>
        <taxon>Rhodobacterales</taxon>
        <taxon>Roseobacteraceae</taxon>
        <taxon>Roseovarius</taxon>
    </lineage>
</organism>